<organism evidence="2 3">
    <name type="scientific">Ampelomyces quisqualis</name>
    <name type="common">Powdery mildew agent</name>
    <dbReference type="NCBI Taxonomy" id="50730"/>
    <lineage>
        <taxon>Eukaryota</taxon>
        <taxon>Fungi</taxon>
        <taxon>Dikarya</taxon>
        <taxon>Ascomycota</taxon>
        <taxon>Pezizomycotina</taxon>
        <taxon>Dothideomycetes</taxon>
        <taxon>Pleosporomycetidae</taxon>
        <taxon>Pleosporales</taxon>
        <taxon>Pleosporineae</taxon>
        <taxon>Phaeosphaeriaceae</taxon>
        <taxon>Ampelomyces</taxon>
    </lineage>
</organism>
<proteinExistence type="predicted"/>
<feature type="region of interest" description="Disordered" evidence="1">
    <location>
        <begin position="1"/>
        <end position="37"/>
    </location>
</feature>
<dbReference type="AlphaFoldDB" id="A0A6A5QVF5"/>
<gene>
    <name evidence="2" type="ORF">BDU57DRAFT_528930</name>
</gene>
<evidence type="ECO:0000313" key="3">
    <source>
        <dbReference type="Proteomes" id="UP000800096"/>
    </source>
</evidence>
<accession>A0A6A5QVF5</accession>
<protein>
    <submittedName>
        <fullName evidence="2">Uncharacterized protein</fullName>
    </submittedName>
</protein>
<dbReference type="Proteomes" id="UP000800096">
    <property type="component" value="Unassembled WGS sequence"/>
</dbReference>
<dbReference type="EMBL" id="ML979134">
    <property type="protein sequence ID" value="KAF1918554.1"/>
    <property type="molecule type" value="Genomic_DNA"/>
</dbReference>
<evidence type="ECO:0000256" key="1">
    <source>
        <dbReference type="SAM" id="MobiDB-lite"/>
    </source>
</evidence>
<keyword evidence="3" id="KW-1185">Reference proteome</keyword>
<evidence type="ECO:0000313" key="2">
    <source>
        <dbReference type="EMBL" id="KAF1918554.1"/>
    </source>
</evidence>
<reference evidence="2" key="1">
    <citation type="journal article" date="2020" name="Stud. Mycol.">
        <title>101 Dothideomycetes genomes: a test case for predicting lifestyles and emergence of pathogens.</title>
        <authorList>
            <person name="Haridas S."/>
            <person name="Albert R."/>
            <person name="Binder M."/>
            <person name="Bloem J."/>
            <person name="Labutti K."/>
            <person name="Salamov A."/>
            <person name="Andreopoulos B."/>
            <person name="Baker S."/>
            <person name="Barry K."/>
            <person name="Bills G."/>
            <person name="Bluhm B."/>
            <person name="Cannon C."/>
            <person name="Castanera R."/>
            <person name="Culley D."/>
            <person name="Daum C."/>
            <person name="Ezra D."/>
            <person name="Gonzalez J."/>
            <person name="Henrissat B."/>
            <person name="Kuo A."/>
            <person name="Liang C."/>
            <person name="Lipzen A."/>
            <person name="Lutzoni F."/>
            <person name="Magnuson J."/>
            <person name="Mondo S."/>
            <person name="Nolan M."/>
            <person name="Ohm R."/>
            <person name="Pangilinan J."/>
            <person name="Park H.-J."/>
            <person name="Ramirez L."/>
            <person name="Alfaro M."/>
            <person name="Sun H."/>
            <person name="Tritt A."/>
            <person name="Yoshinaga Y."/>
            <person name="Zwiers L.-H."/>
            <person name="Turgeon B."/>
            <person name="Goodwin S."/>
            <person name="Spatafora J."/>
            <person name="Crous P."/>
            <person name="Grigoriev I."/>
        </authorList>
    </citation>
    <scope>NUCLEOTIDE SEQUENCE</scope>
    <source>
        <strain evidence="2">HMLAC05119</strain>
    </source>
</reference>
<sequence length="300" mass="31284">MPAWKERGLAAEQPEPPPPRTSSKLRPGPPRGVGGLRSRHLVTHTALCGRYGAATKLLRTAAANNQMHFTLCFALPCPSPPFAASPLAAPAGLPPVAEGPGTDTSIQAETIALAGLIHSMLHAPSMVTDDMSPPPPQVAPRHAEAAPPPLSTYAAPSRSAANTASRPTSPLRASSTLADTRPCFTAIMPSTRAPASPVPTRRCAGSAQQVFHIACALHHQLSANQTLPVQCLICTMICTAGPLVILQRPCAPASRETRMDVSRALAANQHSPCAHIVMAVGVFLLRKESRSKEGPAASPP</sequence>
<name>A0A6A5QVF5_AMPQU</name>
<feature type="compositionally biased region" description="Polar residues" evidence="1">
    <location>
        <begin position="159"/>
        <end position="175"/>
    </location>
</feature>
<feature type="region of interest" description="Disordered" evidence="1">
    <location>
        <begin position="128"/>
        <end position="175"/>
    </location>
</feature>